<name>A0ABP9I293_9ACTN</name>
<proteinExistence type="predicted"/>
<evidence type="ECO:0008006" key="5">
    <source>
        <dbReference type="Google" id="ProtNLM"/>
    </source>
</evidence>
<evidence type="ECO:0000256" key="2">
    <source>
        <dbReference type="SAM" id="Phobius"/>
    </source>
</evidence>
<evidence type="ECO:0000256" key="1">
    <source>
        <dbReference type="SAM" id="MobiDB-lite"/>
    </source>
</evidence>
<evidence type="ECO:0000313" key="4">
    <source>
        <dbReference type="Proteomes" id="UP001500466"/>
    </source>
</evidence>
<dbReference type="Proteomes" id="UP001500466">
    <property type="component" value="Unassembled WGS sequence"/>
</dbReference>
<comment type="caution">
    <text evidence="3">The sequence shown here is derived from an EMBL/GenBank/DDBJ whole genome shotgun (WGS) entry which is preliminary data.</text>
</comment>
<dbReference type="EMBL" id="BAABHS010000030">
    <property type="protein sequence ID" value="GAA4985552.1"/>
    <property type="molecule type" value="Genomic_DNA"/>
</dbReference>
<accession>A0ABP9I293</accession>
<organism evidence="3 4">
    <name type="scientific">Yinghuangia aomiensis</name>
    <dbReference type="NCBI Taxonomy" id="676205"/>
    <lineage>
        <taxon>Bacteria</taxon>
        <taxon>Bacillati</taxon>
        <taxon>Actinomycetota</taxon>
        <taxon>Actinomycetes</taxon>
        <taxon>Kitasatosporales</taxon>
        <taxon>Streptomycetaceae</taxon>
        <taxon>Yinghuangia</taxon>
    </lineage>
</organism>
<feature type="region of interest" description="Disordered" evidence="1">
    <location>
        <begin position="144"/>
        <end position="163"/>
    </location>
</feature>
<protein>
    <recommendedName>
        <fullName evidence="5">Tetratricopeptide repeat-containing protein</fullName>
    </recommendedName>
</protein>
<dbReference type="RefSeq" id="WP_345679338.1">
    <property type="nucleotide sequence ID" value="NZ_BAABHS010000030.1"/>
</dbReference>
<keyword evidence="2" id="KW-1133">Transmembrane helix</keyword>
<evidence type="ECO:0000313" key="3">
    <source>
        <dbReference type="EMBL" id="GAA4985552.1"/>
    </source>
</evidence>
<keyword evidence="2" id="KW-0812">Transmembrane</keyword>
<reference evidence="4" key="1">
    <citation type="journal article" date="2019" name="Int. J. Syst. Evol. Microbiol.">
        <title>The Global Catalogue of Microorganisms (GCM) 10K type strain sequencing project: providing services to taxonomists for standard genome sequencing and annotation.</title>
        <authorList>
            <consortium name="The Broad Institute Genomics Platform"/>
            <consortium name="The Broad Institute Genome Sequencing Center for Infectious Disease"/>
            <person name="Wu L."/>
            <person name="Ma J."/>
        </authorList>
    </citation>
    <scope>NUCLEOTIDE SEQUENCE [LARGE SCALE GENOMIC DNA]</scope>
    <source>
        <strain evidence="4">JCM 17986</strain>
    </source>
</reference>
<keyword evidence="2" id="KW-0472">Membrane</keyword>
<feature type="transmembrane region" description="Helical" evidence="2">
    <location>
        <begin position="35"/>
        <end position="55"/>
    </location>
</feature>
<sequence length="163" mass="18131">MKQRVTALVLVALLVFYVLLVGSRGLIAIDDGRPTVVTLGIAVLAIPVVGVWYIWRELRFGFTMQQLARELEAEGELPADELQRTPGGRVDRASADEVFTRRKAETEADPDNWRTWYRLAVAYSDARDNARGRRAMLTAIRLHRGERKGAGAGEPRGPGESQD</sequence>
<keyword evidence="4" id="KW-1185">Reference proteome</keyword>
<gene>
    <name evidence="3" type="ORF">GCM10023205_64920</name>
</gene>